<evidence type="ECO:0000313" key="1">
    <source>
        <dbReference type="EMBL" id="TDY42271.1"/>
    </source>
</evidence>
<dbReference type="OrthoDB" id="8899768at2"/>
<dbReference type="RefSeq" id="WP_134195669.1">
    <property type="nucleotide sequence ID" value="NZ_JBHLUW010000032.1"/>
</dbReference>
<dbReference type="Proteomes" id="UP000295509">
    <property type="component" value="Unassembled WGS sequence"/>
</dbReference>
<dbReference type="InterPro" id="IPR014710">
    <property type="entry name" value="RmlC-like_jellyroll"/>
</dbReference>
<keyword evidence="2" id="KW-1185">Reference proteome</keyword>
<dbReference type="AlphaFoldDB" id="A0A4R8LGK9"/>
<evidence type="ECO:0000313" key="2">
    <source>
        <dbReference type="Proteomes" id="UP000295509"/>
    </source>
</evidence>
<sequence>MKPSTTYLHLLRKTPFFAELNTAQLRWTIDHSHEWEAQIGAVIVDCTTAGSTEDVWILLDGGWQVESGARTYPAGHADPGKWFSAAHAADDCRLVATEHSYVMKISGADMRDMLSLGFAFDAHLDAGRQYYRKLFGPRSVQR</sequence>
<organism evidence="1 2">
    <name type="scientific">Paraburkholderia rhizosphaerae</name>
    <dbReference type="NCBI Taxonomy" id="480658"/>
    <lineage>
        <taxon>Bacteria</taxon>
        <taxon>Pseudomonadati</taxon>
        <taxon>Pseudomonadota</taxon>
        <taxon>Betaproteobacteria</taxon>
        <taxon>Burkholderiales</taxon>
        <taxon>Burkholderiaceae</taxon>
        <taxon>Paraburkholderia</taxon>
    </lineage>
</organism>
<dbReference type="EMBL" id="SORE01000022">
    <property type="protein sequence ID" value="TDY42271.1"/>
    <property type="molecule type" value="Genomic_DNA"/>
</dbReference>
<reference evidence="1 2" key="1">
    <citation type="submission" date="2019-03" db="EMBL/GenBank/DDBJ databases">
        <title>Genomic Encyclopedia of Type Strains, Phase III (KMG-III): the genomes of soil and plant-associated and newly described type strains.</title>
        <authorList>
            <person name="Whitman W."/>
        </authorList>
    </citation>
    <scope>NUCLEOTIDE SEQUENCE [LARGE SCALE GENOMIC DNA]</scope>
    <source>
        <strain evidence="1 2">LMG 29544</strain>
    </source>
</reference>
<evidence type="ECO:0008006" key="3">
    <source>
        <dbReference type="Google" id="ProtNLM"/>
    </source>
</evidence>
<gene>
    <name evidence="1" type="ORF">BX592_12280</name>
</gene>
<dbReference type="SUPFAM" id="SSF51206">
    <property type="entry name" value="cAMP-binding domain-like"/>
    <property type="match status" value="1"/>
</dbReference>
<name>A0A4R8LGK9_9BURK</name>
<accession>A0A4R8LGK9</accession>
<protein>
    <recommendedName>
        <fullName evidence="3">Cyclic nucleotide-binding domain-containing protein</fullName>
    </recommendedName>
</protein>
<dbReference type="InterPro" id="IPR018490">
    <property type="entry name" value="cNMP-bd_dom_sf"/>
</dbReference>
<proteinExistence type="predicted"/>
<dbReference type="Gene3D" id="2.60.120.10">
    <property type="entry name" value="Jelly Rolls"/>
    <property type="match status" value="1"/>
</dbReference>
<comment type="caution">
    <text evidence="1">The sequence shown here is derived from an EMBL/GenBank/DDBJ whole genome shotgun (WGS) entry which is preliminary data.</text>
</comment>